<accession>A0A6M1L0U0</accession>
<dbReference type="AlphaFoldDB" id="A0A6M1L0U0"/>
<evidence type="ECO:0000256" key="1">
    <source>
        <dbReference type="SAM" id="MobiDB-lite"/>
    </source>
</evidence>
<keyword evidence="3" id="KW-1185">Reference proteome</keyword>
<sequence>MTAALSWLKQALRDLYEQDRQLFDLGVGENSLCFRLGHHLANRVDGPWDVDAEYDREGTAARRKTRNPADGTHMRPDLVIHRRGRGGRTNNLL</sequence>
<evidence type="ECO:0000313" key="3">
    <source>
        <dbReference type="Proteomes" id="UP000478148"/>
    </source>
</evidence>
<evidence type="ECO:0000313" key="2">
    <source>
        <dbReference type="EMBL" id="NGM14209.1"/>
    </source>
</evidence>
<name>A0A6M1L0U0_9ACTN</name>
<dbReference type="RefSeq" id="WP_164448104.1">
    <property type="nucleotide sequence ID" value="NZ_SAIY01000005.1"/>
</dbReference>
<proteinExistence type="predicted"/>
<feature type="region of interest" description="Disordered" evidence="1">
    <location>
        <begin position="57"/>
        <end position="76"/>
    </location>
</feature>
<gene>
    <name evidence="2" type="ORF">ENC19_16790</name>
</gene>
<comment type="caution">
    <text evidence="2">The sequence shown here is derived from an EMBL/GenBank/DDBJ whole genome shotgun (WGS) entry which is preliminary data.</text>
</comment>
<reference evidence="2 3" key="1">
    <citation type="submission" date="2020-02" db="EMBL/GenBank/DDBJ databases">
        <title>Draft Genome Sequence of Verrucosispora sp. Strain CWR15, Isolated from Gulf of Mexico Sponge.</title>
        <authorList>
            <person name="Kennedy S.J."/>
            <person name="Cella E."/>
            <person name="Azarian T."/>
            <person name="Baker B.J."/>
            <person name="Shaw L.N."/>
        </authorList>
    </citation>
    <scope>NUCLEOTIDE SEQUENCE [LARGE SCALE GENOMIC DNA]</scope>
    <source>
        <strain evidence="2 3">CWR15</strain>
    </source>
</reference>
<organism evidence="2 3">
    <name type="scientific">Verrucosispora sioxanthis</name>
    <dbReference type="NCBI Taxonomy" id="2499994"/>
    <lineage>
        <taxon>Bacteria</taxon>
        <taxon>Bacillati</taxon>
        <taxon>Actinomycetota</taxon>
        <taxon>Actinomycetes</taxon>
        <taxon>Micromonosporales</taxon>
        <taxon>Micromonosporaceae</taxon>
        <taxon>Micromonospora</taxon>
    </lineage>
</organism>
<dbReference type="Proteomes" id="UP000478148">
    <property type="component" value="Unassembled WGS sequence"/>
</dbReference>
<protein>
    <submittedName>
        <fullName evidence="2">Uncharacterized protein</fullName>
    </submittedName>
</protein>
<dbReference type="EMBL" id="SAIY01000005">
    <property type="protein sequence ID" value="NGM14209.1"/>
    <property type="molecule type" value="Genomic_DNA"/>
</dbReference>